<reference evidence="1 2" key="1">
    <citation type="submission" date="2018-06" db="EMBL/GenBank/DDBJ databases">
        <authorList>
            <consortium name="Pathogen Informatics"/>
            <person name="Doyle S."/>
        </authorList>
    </citation>
    <scope>NUCLEOTIDE SEQUENCE [LARGE SCALE GENOMIC DNA]</scope>
    <source>
        <strain evidence="1 2">NCTC1934</strain>
    </source>
</reference>
<evidence type="ECO:0000313" key="2">
    <source>
        <dbReference type="Proteomes" id="UP000255467"/>
    </source>
</evidence>
<evidence type="ECO:0000313" key="1">
    <source>
        <dbReference type="EMBL" id="SUA72827.1"/>
    </source>
</evidence>
<keyword evidence="2" id="KW-1185">Reference proteome</keyword>
<gene>
    <name evidence="1" type="ORF">NCTC1934_00257</name>
</gene>
<protein>
    <submittedName>
        <fullName evidence="1">Uncharacterized protein</fullName>
    </submittedName>
</protein>
<dbReference type="AlphaFoldDB" id="A0A378Y8W2"/>
<dbReference type="EMBL" id="UGRY01000002">
    <property type="protein sequence ID" value="SUA72827.1"/>
    <property type="molecule type" value="Genomic_DNA"/>
</dbReference>
<accession>A0A378Y8W2</accession>
<sequence length="52" mass="5481">MSAPDHRPEPIAADLLYLTLIQAHSPYAAALMTAAAMASRDDAGATPSERSR</sequence>
<organism evidence="1 2">
    <name type="scientific">Nocardia otitidiscaviarum</name>
    <dbReference type="NCBI Taxonomy" id="1823"/>
    <lineage>
        <taxon>Bacteria</taxon>
        <taxon>Bacillati</taxon>
        <taxon>Actinomycetota</taxon>
        <taxon>Actinomycetes</taxon>
        <taxon>Mycobacteriales</taxon>
        <taxon>Nocardiaceae</taxon>
        <taxon>Nocardia</taxon>
    </lineage>
</organism>
<dbReference type="Proteomes" id="UP000255467">
    <property type="component" value="Unassembled WGS sequence"/>
</dbReference>
<name>A0A378Y8W2_9NOCA</name>
<proteinExistence type="predicted"/>